<accession>A0A2M8P3Z9</accession>
<evidence type="ECO:0000259" key="4">
    <source>
        <dbReference type="SMART" id="SM00534"/>
    </source>
</evidence>
<evidence type="ECO:0000313" key="5">
    <source>
        <dbReference type="EMBL" id="PJF32271.1"/>
    </source>
</evidence>
<reference evidence="5 6" key="1">
    <citation type="submission" date="2017-11" db="EMBL/GenBank/DDBJ databases">
        <title>Evolution of Phototrophy in the Chloroflexi Phylum Driven by Horizontal Gene Transfer.</title>
        <authorList>
            <person name="Ward L.M."/>
            <person name="Hemp J."/>
            <person name="Shih P.M."/>
            <person name="Mcglynn S.E."/>
            <person name="Fischer W."/>
        </authorList>
    </citation>
    <scope>NUCLEOTIDE SEQUENCE [LARGE SCALE GENOMIC DNA]</scope>
    <source>
        <strain evidence="5">CP2_2F</strain>
    </source>
</reference>
<evidence type="ECO:0000256" key="2">
    <source>
        <dbReference type="ARBA" id="ARBA00022840"/>
    </source>
</evidence>
<feature type="domain" description="DNA mismatch repair proteins mutS family" evidence="4">
    <location>
        <begin position="350"/>
        <end position="543"/>
    </location>
</feature>
<keyword evidence="2" id="KW-0067">ATP-binding</keyword>
<dbReference type="Pfam" id="PF00488">
    <property type="entry name" value="MutS_V"/>
    <property type="match status" value="1"/>
</dbReference>
<organism evidence="5 6">
    <name type="scientific">Candidatus Thermofonsia Clade 1 bacterium</name>
    <dbReference type="NCBI Taxonomy" id="2364210"/>
    <lineage>
        <taxon>Bacteria</taxon>
        <taxon>Bacillati</taxon>
        <taxon>Chloroflexota</taxon>
        <taxon>Candidatus Thermofontia</taxon>
        <taxon>Candidatus Thermofonsia Clade 1</taxon>
    </lineage>
</organism>
<comment type="caution">
    <text evidence="5">The sequence shown here is derived from an EMBL/GenBank/DDBJ whole genome shotgun (WGS) entry which is preliminary data.</text>
</comment>
<dbReference type="GO" id="GO:0005524">
    <property type="term" value="F:ATP binding"/>
    <property type="evidence" value="ECO:0007669"/>
    <property type="project" value="UniProtKB-KW"/>
</dbReference>
<dbReference type="GO" id="GO:0140664">
    <property type="term" value="F:ATP-dependent DNA damage sensor activity"/>
    <property type="evidence" value="ECO:0007669"/>
    <property type="project" value="InterPro"/>
</dbReference>
<dbReference type="InterPro" id="IPR045076">
    <property type="entry name" value="MutS"/>
</dbReference>
<keyword evidence="1" id="KW-0547">Nucleotide-binding</keyword>
<dbReference type="Proteomes" id="UP000228921">
    <property type="component" value="Unassembled WGS sequence"/>
</dbReference>
<dbReference type="GO" id="GO:0030983">
    <property type="term" value="F:mismatched DNA binding"/>
    <property type="evidence" value="ECO:0007669"/>
    <property type="project" value="InterPro"/>
</dbReference>
<dbReference type="EMBL" id="PGTK01000001">
    <property type="protein sequence ID" value="PJF32271.1"/>
    <property type="molecule type" value="Genomic_DNA"/>
</dbReference>
<dbReference type="PANTHER" id="PTHR11361">
    <property type="entry name" value="DNA MISMATCH REPAIR PROTEIN MUTS FAMILY MEMBER"/>
    <property type="match status" value="1"/>
</dbReference>
<evidence type="ECO:0000256" key="1">
    <source>
        <dbReference type="ARBA" id="ARBA00022741"/>
    </source>
</evidence>
<protein>
    <recommendedName>
        <fullName evidence="4">DNA mismatch repair proteins mutS family domain-containing protein</fullName>
    </recommendedName>
</protein>
<keyword evidence="3" id="KW-0238">DNA-binding</keyword>
<evidence type="ECO:0000313" key="6">
    <source>
        <dbReference type="Proteomes" id="UP000228921"/>
    </source>
</evidence>
<dbReference type="Gene3D" id="3.40.50.300">
    <property type="entry name" value="P-loop containing nucleotide triphosphate hydrolases"/>
    <property type="match status" value="1"/>
</dbReference>
<dbReference type="SMART" id="SM00534">
    <property type="entry name" value="MUTSac"/>
    <property type="match status" value="1"/>
</dbReference>
<dbReference type="GO" id="GO:0006298">
    <property type="term" value="P:mismatch repair"/>
    <property type="evidence" value="ECO:0007669"/>
    <property type="project" value="InterPro"/>
</dbReference>
<sequence>MKARLRTLPDFPPLSLLFPHGKCPSAPAESAWVRDLRLDDLISAFAPEPRYANFIRQTLTALNADPDVIAWRQAVLNDLLDNAALTETVEQLLPRFSDLRQGRSLFGQRQRPPLLETADRLAELDLFISTAQSLHEALQNATLRAPALIALRDILVRLIADPNFIALREELPALQRPLQKLASLTIGVNLDSQLQPSAAVLLSINEQPFGEPRSFLSKLIGQRADSNDESPIAPLHSLPEERHYRLLSPLFQDLERIVSSVVQPVARSLGKYVRISAAPLAALEQELAFYLSAVRLVRLLRERGIPLTQPQVAPIEARLTHIEGLVNLHLVLKQPKVTAVPNDAHFDDEGRIAILTGPNSGGKTTYLQAVGLAHVLFQAGLPIPSRHAQLSPVDAIFTHFPALETQQQGRLAEEASRLRHICLHATAYSLVLMNESLSSTVASEATYLAQDVLCGLRAIGVRALYATHLMDLPERIPEMHETVKGESALFSLVAGIRLNAEGEAQPTFRIERGAPHGRGYAREIARRHGISLEQILAARADSQASAPKSAAD</sequence>
<gene>
    <name evidence="5" type="ORF">CUN51_01190</name>
</gene>
<evidence type="ECO:0000256" key="3">
    <source>
        <dbReference type="ARBA" id="ARBA00023125"/>
    </source>
</evidence>
<dbReference type="InterPro" id="IPR027417">
    <property type="entry name" value="P-loop_NTPase"/>
</dbReference>
<dbReference type="PANTHER" id="PTHR11361:SF34">
    <property type="entry name" value="DNA MISMATCH REPAIR PROTEIN MSH1, MITOCHONDRIAL"/>
    <property type="match status" value="1"/>
</dbReference>
<proteinExistence type="predicted"/>
<dbReference type="InterPro" id="IPR000432">
    <property type="entry name" value="DNA_mismatch_repair_MutS_C"/>
</dbReference>
<dbReference type="AlphaFoldDB" id="A0A2M8P3Z9"/>
<name>A0A2M8P3Z9_9CHLR</name>
<dbReference type="SUPFAM" id="SSF52540">
    <property type="entry name" value="P-loop containing nucleoside triphosphate hydrolases"/>
    <property type="match status" value="1"/>
</dbReference>